<keyword evidence="4" id="KW-1185">Reference proteome</keyword>
<feature type="compositionally biased region" description="Low complexity" evidence="1">
    <location>
        <begin position="226"/>
        <end position="239"/>
    </location>
</feature>
<evidence type="ECO:0000256" key="2">
    <source>
        <dbReference type="SAM" id="SignalP"/>
    </source>
</evidence>
<feature type="region of interest" description="Disordered" evidence="1">
    <location>
        <begin position="226"/>
        <end position="283"/>
    </location>
</feature>
<protein>
    <recommendedName>
        <fullName evidence="5">Extracellular membrane protein CFEM domain-containing protein</fullName>
    </recommendedName>
</protein>
<organism evidence="3 4">
    <name type="scientific">Dactylellina haptotyla (strain CBS 200.50)</name>
    <name type="common">Nematode-trapping fungus</name>
    <name type="synonym">Monacrosporium haptotylum</name>
    <dbReference type="NCBI Taxonomy" id="1284197"/>
    <lineage>
        <taxon>Eukaryota</taxon>
        <taxon>Fungi</taxon>
        <taxon>Dikarya</taxon>
        <taxon>Ascomycota</taxon>
        <taxon>Pezizomycotina</taxon>
        <taxon>Orbiliomycetes</taxon>
        <taxon>Orbiliales</taxon>
        <taxon>Orbiliaceae</taxon>
        <taxon>Dactylellina</taxon>
    </lineage>
</organism>
<name>S8BK15_DACHA</name>
<dbReference type="Proteomes" id="UP000015100">
    <property type="component" value="Unassembled WGS sequence"/>
</dbReference>
<evidence type="ECO:0000256" key="1">
    <source>
        <dbReference type="SAM" id="MobiDB-lite"/>
    </source>
</evidence>
<evidence type="ECO:0000313" key="4">
    <source>
        <dbReference type="Proteomes" id="UP000015100"/>
    </source>
</evidence>
<comment type="caution">
    <text evidence="3">The sequence shown here is derived from an EMBL/GenBank/DDBJ whole genome shotgun (WGS) entry which is preliminary data.</text>
</comment>
<reference evidence="4" key="2">
    <citation type="submission" date="2013-04" db="EMBL/GenBank/DDBJ databases">
        <title>Genomic mechanisms accounting for the adaptation to parasitism in nematode-trapping fungi.</title>
        <authorList>
            <person name="Ahren D.G."/>
        </authorList>
    </citation>
    <scope>NUCLEOTIDE SEQUENCE [LARGE SCALE GENOMIC DNA]</scope>
    <source>
        <strain evidence="4">CBS 200.50</strain>
    </source>
</reference>
<proteinExistence type="predicted"/>
<reference evidence="3 4" key="1">
    <citation type="journal article" date="2013" name="PLoS Genet.">
        <title>Genomic mechanisms accounting for the adaptation to parasitism in nematode-trapping fungi.</title>
        <authorList>
            <person name="Meerupati T."/>
            <person name="Andersson K.M."/>
            <person name="Friman E."/>
            <person name="Kumar D."/>
            <person name="Tunlid A."/>
            <person name="Ahren D."/>
        </authorList>
    </citation>
    <scope>NUCLEOTIDE SEQUENCE [LARGE SCALE GENOMIC DNA]</scope>
    <source>
        <strain evidence="3 4">CBS 200.50</strain>
    </source>
</reference>
<accession>S8BK15</accession>
<feature type="compositionally biased region" description="Low complexity" evidence="1">
    <location>
        <begin position="252"/>
        <end position="283"/>
    </location>
</feature>
<gene>
    <name evidence="3" type="ORF">H072_6507</name>
</gene>
<feature type="chain" id="PRO_5004561405" description="Extracellular membrane protein CFEM domain-containing protein" evidence="2">
    <location>
        <begin position="19"/>
        <end position="313"/>
    </location>
</feature>
<evidence type="ECO:0008006" key="5">
    <source>
        <dbReference type="Google" id="ProtNLM"/>
    </source>
</evidence>
<dbReference type="HOGENOM" id="CLU_888580_0_0_1"/>
<dbReference type="PROSITE" id="PS51257">
    <property type="entry name" value="PROKAR_LIPOPROTEIN"/>
    <property type="match status" value="1"/>
</dbReference>
<dbReference type="EMBL" id="AQGS01000457">
    <property type="protein sequence ID" value="EPS39678.1"/>
    <property type="molecule type" value="Genomic_DNA"/>
</dbReference>
<sequence>MQKFGLFALLAIVAKVTAQDTSYSNAFTSLAMGSCVDLNPVSTRLNNCIDLTEKIKRSCNPNDLSETDLEKCWCNQNFFSEIQGCENELLTCLNYDFRADADYIVSAWHVYCDGVPSITTVTTPPATTQSFKADEGDCQIYHTYCQSARQLLYACSSTIAPASLLDCFCQTEQVQMAWLCVASFNQTCLGIPANDVEQLAAWTDCGSSFVLSALNGYISTGVPSGSSMSSSPASNSPSPTTMVTNSGRITRAGESSTASPGGSSGTGTIATETQSTSAPTTTSAGWRVRCGLRNLSSVVLIGGVHFLVNNLFG</sequence>
<keyword evidence="2" id="KW-0732">Signal</keyword>
<feature type="signal peptide" evidence="2">
    <location>
        <begin position="1"/>
        <end position="18"/>
    </location>
</feature>
<dbReference type="AlphaFoldDB" id="S8BK15"/>
<evidence type="ECO:0000313" key="3">
    <source>
        <dbReference type="EMBL" id="EPS39678.1"/>
    </source>
</evidence>